<accession>A0AAW3AHS4</accession>
<dbReference type="PANTHER" id="PTHR47047:SF3">
    <property type="entry name" value="PUTATIVE-RELATED"/>
    <property type="match status" value="1"/>
</dbReference>
<name>A0AAW3AHS4_9TRYP</name>
<gene>
    <name evidence="2" type="ORF">Q4I31_003584</name>
</gene>
<dbReference type="FunFam" id="2.60.40.1180:FF:000033">
    <property type="entry name" value="Calpain-like cysteine peptidase, putative"/>
    <property type="match status" value="1"/>
</dbReference>
<evidence type="ECO:0000313" key="2">
    <source>
        <dbReference type="EMBL" id="KAL0505801.1"/>
    </source>
</evidence>
<feature type="domain" description="DUF1935" evidence="1">
    <location>
        <begin position="13"/>
        <end position="119"/>
    </location>
</feature>
<organism evidence="2 3">
    <name type="scientific">Leishmania lindenbergi</name>
    <dbReference type="NCBI Taxonomy" id="651832"/>
    <lineage>
        <taxon>Eukaryota</taxon>
        <taxon>Discoba</taxon>
        <taxon>Euglenozoa</taxon>
        <taxon>Kinetoplastea</taxon>
        <taxon>Metakinetoplastina</taxon>
        <taxon>Trypanosomatida</taxon>
        <taxon>Trypanosomatidae</taxon>
        <taxon>Leishmaniinae</taxon>
        <taxon>Leishmania</taxon>
    </lineage>
</organism>
<evidence type="ECO:0000259" key="1">
    <source>
        <dbReference type="Pfam" id="PF09149"/>
    </source>
</evidence>
<dbReference type="EMBL" id="JBAMZK010000022">
    <property type="protein sequence ID" value="KAL0505801.1"/>
    <property type="molecule type" value="Genomic_DNA"/>
</dbReference>
<dbReference type="InterPro" id="IPR036310">
    <property type="entry name" value="Smp-1-like_sf"/>
</dbReference>
<dbReference type="AlphaFoldDB" id="A0AAW3AHS4"/>
<dbReference type="Pfam" id="PF09149">
    <property type="entry name" value="DUF1935"/>
    <property type="match status" value="1"/>
</dbReference>
<dbReference type="Gene3D" id="2.60.40.1180">
    <property type="entry name" value="Golgi alpha-mannosidase II"/>
    <property type="match status" value="1"/>
</dbReference>
<dbReference type="InterPro" id="IPR013780">
    <property type="entry name" value="Glyco_hydro_b"/>
</dbReference>
<keyword evidence="3" id="KW-1185">Reference proteome</keyword>
<dbReference type="SUPFAM" id="SSF101601">
    <property type="entry name" value="Smp-1-like"/>
    <property type="match status" value="1"/>
</dbReference>
<evidence type="ECO:0000313" key="3">
    <source>
        <dbReference type="Proteomes" id="UP001500131"/>
    </source>
</evidence>
<protein>
    <submittedName>
        <fullName evidence="2">Domain (DUF1935)</fullName>
    </submittedName>
</protein>
<sequence>MGGSNSTKRGVTYKNGSPAFKGDEVVKGFDKDNGLLFRIVKKKKKGGQTWAFYNDTTQYNMVIKVIFTTGCELTALGSTKLVEREKGEWVATVMVMPGRTEMFVEGKIEGFKSNMDAYPVMGDNSGNRLAKVGMKAS</sequence>
<dbReference type="Proteomes" id="UP001500131">
    <property type="component" value="Unassembled WGS sequence"/>
</dbReference>
<proteinExistence type="predicted"/>
<reference evidence="2 3" key="1">
    <citation type="submission" date="2024-02" db="EMBL/GenBank/DDBJ databases">
        <title>FIRST GENOME SEQUENCES OF Leishmania (Viannia) shawi, Leishmania (Viannia) lindenbergi AND Leishmania (Viannia) utingensis.</title>
        <authorList>
            <person name="Resadore F."/>
            <person name="Custodio M.G.F."/>
            <person name="Boite M.C."/>
            <person name="Cupolillo E."/>
            <person name="Ferreira G.E.M."/>
        </authorList>
    </citation>
    <scope>NUCLEOTIDE SEQUENCE [LARGE SCALE GENOMIC DNA]</scope>
    <source>
        <strain evidence="2 3">MHOM/BR/1966/M15733</strain>
    </source>
</reference>
<comment type="caution">
    <text evidence="2">The sequence shown here is derived from an EMBL/GenBank/DDBJ whole genome shotgun (WGS) entry which is preliminary data.</text>
</comment>
<dbReference type="InterPro" id="IPR015232">
    <property type="entry name" value="DUF1935"/>
</dbReference>
<dbReference type="PANTHER" id="PTHR47047">
    <property type="entry name" value="PUTATIVE-RELATED-RELATED"/>
    <property type="match status" value="1"/>
</dbReference>